<reference evidence="4" key="3">
    <citation type="submission" date="2015-06" db="UniProtKB">
        <authorList>
            <consortium name="EnsemblProtists"/>
        </authorList>
    </citation>
    <scope>IDENTIFICATION</scope>
</reference>
<dbReference type="STRING" id="905079.L1ISH2"/>
<evidence type="ECO:0000313" key="3">
    <source>
        <dbReference type="EMBL" id="EKX38834.1"/>
    </source>
</evidence>
<dbReference type="OrthoDB" id="125363at2759"/>
<reference evidence="5" key="2">
    <citation type="submission" date="2012-11" db="EMBL/GenBank/DDBJ databases">
        <authorList>
            <person name="Kuo A."/>
            <person name="Curtis B.A."/>
            <person name="Tanifuji G."/>
            <person name="Burki F."/>
            <person name="Gruber A."/>
            <person name="Irimia M."/>
            <person name="Maruyama S."/>
            <person name="Arias M.C."/>
            <person name="Ball S.G."/>
            <person name="Gile G.H."/>
            <person name="Hirakawa Y."/>
            <person name="Hopkins J.F."/>
            <person name="Rensing S.A."/>
            <person name="Schmutz J."/>
            <person name="Symeonidi A."/>
            <person name="Elias M."/>
            <person name="Eveleigh R.J."/>
            <person name="Herman E.K."/>
            <person name="Klute M.J."/>
            <person name="Nakayama T."/>
            <person name="Obornik M."/>
            <person name="Reyes-Prieto A."/>
            <person name="Armbrust E.V."/>
            <person name="Aves S.J."/>
            <person name="Beiko R.G."/>
            <person name="Coutinho P."/>
            <person name="Dacks J.B."/>
            <person name="Durnford D.G."/>
            <person name="Fast N.M."/>
            <person name="Green B.R."/>
            <person name="Grisdale C."/>
            <person name="Hempe F."/>
            <person name="Henrissat B."/>
            <person name="Hoppner M.P."/>
            <person name="Ishida K.-I."/>
            <person name="Kim E."/>
            <person name="Koreny L."/>
            <person name="Kroth P.G."/>
            <person name="Liu Y."/>
            <person name="Malik S.-B."/>
            <person name="Maier U.G."/>
            <person name="McRose D."/>
            <person name="Mock T."/>
            <person name="Neilson J.A."/>
            <person name="Onodera N.T."/>
            <person name="Poole A.M."/>
            <person name="Pritham E.J."/>
            <person name="Richards T.A."/>
            <person name="Rocap G."/>
            <person name="Roy S.W."/>
            <person name="Sarai C."/>
            <person name="Schaack S."/>
            <person name="Shirato S."/>
            <person name="Slamovits C.H."/>
            <person name="Spencer D.F."/>
            <person name="Suzuki S."/>
            <person name="Worden A.Z."/>
            <person name="Zauner S."/>
            <person name="Barry K."/>
            <person name="Bell C."/>
            <person name="Bharti A.K."/>
            <person name="Crow J.A."/>
            <person name="Grimwood J."/>
            <person name="Kramer R."/>
            <person name="Lindquist E."/>
            <person name="Lucas S."/>
            <person name="Salamov A."/>
            <person name="McFadden G.I."/>
            <person name="Lane C.E."/>
            <person name="Keeling P.J."/>
            <person name="Gray M.W."/>
            <person name="Grigoriev I.V."/>
            <person name="Archibald J.M."/>
        </authorList>
    </citation>
    <scope>NUCLEOTIDE SEQUENCE</scope>
    <source>
        <strain evidence="5">CCMP2712</strain>
    </source>
</reference>
<dbReference type="PANTHER" id="PTHR46769:SF2">
    <property type="entry name" value="FIBROCYSTIN-L ISOFORM 2 PRECURSOR-RELATED"/>
    <property type="match status" value="1"/>
</dbReference>
<reference evidence="3 5" key="1">
    <citation type="journal article" date="2012" name="Nature">
        <title>Algal genomes reveal evolutionary mosaicism and the fate of nucleomorphs.</title>
        <authorList>
            <consortium name="DOE Joint Genome Institute"/>
            <person name="Curtis B.A."/>
            <person name="Tanifuji G."/>
            <person name="Burki F."/>
            <person name="Gruber A."/>
            <person name="Irimia M."/>
            <person name="Maruyama S."/>
            <person name="Arias M.C."/>
            <person name="Ball S.G."/>
            <person name="Gile G.H."/>
            <person name="Hirakawa Y."/>
            <person name="Hopkins J.F."/>
            <person name="Kuo A."/>
            <person name="Rensing S.A."/>
            <person name="Schmutz J."/>
            <person name="Symeonidi A."/>
            <person name="Elias M."/>
            <person name="Eveleigh R.J."/>
            <person name="Herman E.K."/>
            <person name="Klute M.J."/>
            <person name="Nakayama T."/>
            <person name="Obornik M."/>
            <person name="Reyes-Prieto A."/>
            <person name="Armbrust E.V."/>
            <person name="Aves S.J."/>
            <person name="Beiko R.G."/>
            <person name="Coutinho P."/>
            <person name="Dacks J.B."/>
            <person name="Durnford D.G."/>
            <person name="Fast N.M."/>
            <person name="Green B.R."/>
            <person name="Grisdale C.J."/>
            <person name="Hempel F."/>
            <person name="Henrissat B."/>
            <person name="Hoppner M.P."/>
            <person name="Ishida K."/>
            <person name="Kim E."/>
            <person name="Koreny L."/>
            <person name="Kroth P.G."/>
            <person name="Liu Y."/>
            <person name="Malik S.B."/>
            <person name="Maier U.G."/>
            <person name="McRose D."/>
            <person name="Mock T."/>
            <person name="Neilson J.A."/>
            <person name="Onodera N.T."/>
            <person name="Poole A.M."/>
            <person name="Pritham E.J."/>
            <person name="Richards T.A."/>
            <person name="Rocap G."/>
            <person name="Roy S.W."/>
            <person name="Sarai C."/>
            <person name="Schaack S."/>
            <person name="Shirato S."/>
            <person name="Slamovits C.H."/>
            <person name="Spencer D.F."/>
            <person name="Suzuki S."/>
            <person name="Worden A.Z."/>
            <person name="Zauner S."/>
            <person name="Barry K."/>
            <person name="Bell C."/>
            <person name="Bharti A.K."/>
            <person name="Crow J.A."/>
            <person name="Grimwood J."/>
            <person name="Kramer R."/>
            <person name="Lindquist E."/>
            <person name="Lucas S."/>
            <person name="Salamov A."/>
            <person name="McFadden G.I."/>
            <person name="Lane C.E."/>
            <person name="Keeling P.J."/>
            <person name="Gray M.W."/>
            <person name="Grigoriev I.V."/>
            <person name="Archibald J.M."/>
        </authorList>
    </citation>
    <scope>NUCLEOTIDE SEQUENCE</scope>
    <source>
        <strain evidence="3 5">CCMP2712</strain>
    </source>
</reference>
<dbReference type="EMBL" id="JH993045">
    <property type="protein sequence ID" value="EKX38834.1"/>
    <property type="molecule type" value="Genomic_DNA"/>
</dbReference>
<dbReference type="CDD" id="cd00102">
    <property type="entry name" value="IPT"/>
    <property type="match status" value="5"/>
</dbReference>
<dbReference type="InterPro" id="IPR013783">
    <property type="entry name" value="Ig-like_fold"/>
</dbReference>
<dbReference type="Proteomes" id="UP000011087">
    <property type="component" value="Unassembled WGS sequence"/>
</dbReference>
<dbReference type="InterPro" id="IPR014756">
    <property type="entry name" value="Ig_E-set"/>
</dbReference>
<dbReference type="SUPFAM" id="SSF81296">
    <property type="entry name" value="E set domains"/>
    <property type="match status" value="9"/>
</dbReference>
<evidence type="ECO:0000313" key="4">
    <source>
        <dbReference type="EnsemblProtists" id="EKX38834"/>
    </source>
</evidence>
<evidence type="ECO:0000313" key="5">
    <source>
        <dbReference type="Proteomes" id="UP000011087"/>
    </source>
</evidence>
<dbReference type="GeneID" id="17295579"/>
<proteinExistence type="predicted"/>
<dbReference type="PANTHER" id="PTHR46769">
    <property type="entry name" value="POLYCYSTIC KIDNEY AND HEPATIC DISEASE 1 (AUTOSOMAL RECESSIVE)-LIKE 1"/>
    <property type="match status" value="1"/>
</dbReference>
<evidence type="ECO:0000259" key="2">
    <source>
        <dbReference type="SMART" id="SM00429"/>
    </source>
</evidence>
<name>L1ISH2_GUITC</name>
<dbReference type="EnsemblProtists" id="EKX38834">
    <property type="protein sequence ID" value="EKX38834"/>
    <property type="gene ID" value="GUITHDRAFT_144014"/>
</dbReference>
<dbReference type="InterPro" id="IPR002909">
    <property type="entry name" value="IPT_dom"/>
</dbReference>
<dbReference type="PaxDb" id="55529-EKX38834"/>
<dbReference type="eggNOG" id="KOG3610">
    <property type="taxonomic scope" value="Eukaryota"/>
</dbReference>
<gene>
    <name evidence="3" type="ORF">GUITHDRAFT_144014</name>
</gene>
<dbReference type="Gene3D" id="2.60.40.10">
    <property type="entry name" value="Immunoglobulins"/>
    <property type="match status" value="14"/>
</dbReference>
<feature type="domain" description="IPT/TIG" evidence="2">
    <location>
        <begin position="1511"/>
        <end position="1608"/>
    </location>
</feature>
<keyword evidence="5" id="KW-1185">Reference proteome</keyword>
<dbReference type="SMART" id="SM00429">
    <property type="entry name" value="IPT"/>
    <property type="match status" value="9"/>
</dbReference>
<organism evidence="3">
    <name type="scientific">Guillardia theta (strain CCMP2712)</name>
    <name type="common">Cryptophyte</name>
    <dbReference type="NCBI Taxonomy" id="905079"/>
    <lineage>
        <taxon>Eukaryota</taxon>
        <taxon>Cryptophyceae</taxon>
        <taxon>Pyrenomonadales</taxon>
        <taxon>Geminigeraceae</taxon>
        <taxon>Guillardia</taxon>
    </lineage>
</organism>
<feature type="domain" description="IPT/TIG" evidence="2">
    <location>
        <begin position="137"/>
        <end position="234"/>
    </location>
</feature>
<evidence type="ECO:0000256" key="1">
    <source>
        <dbReference type="ARBA" id="ARBA00022729"/>
    </source>
</evidence>
<sequence length="1904" mass="202798">MSSTMMQCFTKHISLSNFSIKISYNEKDFSNEIWLFSSKSLAIATVYPSYGPLLGGTWITISGGGWASDDRISCEFGSLVSSAEQVRSASQATMACRVPGFLSNEVSPSEKLVELRVTAQGAGGIRVGYANFMYRAPGRIMSVEPTTGSYQGGETLTIYGEFLPMASTVTCNFTTTGEDNATGVQSTSSQGVWRSSSMVYCVSPAAQVSCTDLIVELSFDLQFQVSSAMHYCVYSRWIEHVFASHLNQNPLISVTIIGVGFRDGDSVLIGNHLIQRIPQRSSRSIVLDDLSIPTLEFLKHTNLCISDNTSLCLSNSRSFSLKGFTRAWSVSPNEICSFGGTVISMQTDFANSKNQIVCIFDNILVDAKRVNATLFECISPPISQGIDFVLFRILDLQSHLAQTQVTMSVYSKDNYTIVFEEVRRDGLNLRLKVSNLILGKSTCQCIFKDQESAMLLKQDSAKVTSELLECEIPCINAKVLKFNVRCGCSFSDTHVLALPIVLKLFASSSVAWNNTAINIIGDNFLPQDVQLLYGKKTVQGLYLSSTHLRLQTRSRDRGTVWISLSFCSLMGGSLSFHSEPSVLHIRPSVGPVNGGTNVTVAVSKTDLQFSCVFGERIVEAHYITSSSVYCVSPSFETPIRVPVSYGNPHSLDKSATTSAYFIFQVDDRIIGIQPSAGPFENPTSVLINLKGSSIWEKGSIHCFCNAKQHSVGKLLSSSQISCTFFAMDMQEPALISVTSEYVRTIDPILYYHEDIPRIISVTYKFALNGMKNVYFIQGYGFTKSSLSPTCKIGSSLLSRALWISHQKMLCMMDNQVFSKYKQGNYTIRVSNNGIHYSNSFKILQVMETFIANSLQPTWGIAGGGATVVTVWGALIGEAGRGVVCKFGEKGRPTEGQGVGSSGVVCEAPGQQEQRASLYLSTDGGLTFEDSGRVFEYIQAGTIIRLEPCEGPVSGGTRVRVIGSGMMGGEGLGCRFGGVGGREGRARWESSSVVSCIAPEHTGEEAVEVSITRDGQGTATTGGAGYRYSTWPEVTGVYPSQGPTRGGFVVRVAMDGVQGKGGRWEAAWCRIREGEEWLGTTASEGSRIECVMPAHGRGNASLEVSLNGQDWSTGGRVEYREPRCEVVRVEPSLGPERGGTVVEVRVRGWATAGGSGGGSAVCMYDGEAGVEGTVVGGGVVRCKTPGARRGGGSEPGREVEVSVEAVGTEGRCSGGRYMYYGGVEVTGVRPSIVTAGTGTALTVVGRGFLIGAEGRCKYWDMRSGGGLSWEEAIGVGITSSMVRCGSIETGGPGMHGAKEVDVSINGVDYTGAGAEVLYEAAATLTGIIPSRGPADGGGSITLIGAGLSKYTVEGARCRVGAQDAGYARWITSSQAECSQVQGGRGNVTVELRGREGEVIARGIRYEYSQRWSVTRASPSVGPVNGGQRVTLYLGGDESQMPNESGAVCLFGSQRTSPAQRVSMSEVQCESPARLGGGEGLVCLWVTDRGTVSWDIESCRVGSGGVPYLYMATTRISGVEPSFGALHGGTVVTISLDPGMGLMQPIQVVCEFGGKPGEGSVLETSLARGPEQVKVRCTTPKGETEGAVQLRVYLEGPDGSTESVTDFWYEEAARVTDIKPCRARLVNAQAITIVGAYFKRSASLACKLGLMTKTAARWESSTMVVCILPAGQYPAVSGSGGNMTVAISNNGVDYSRPGTLRLQYTGAGGKGVERIEPTWGIAGGGATVVTVWGALIGEAGRGVVCKFGEKGRPTEGQGVGSSGVVCEAPGQQEQRASLYLSTDGGLTFEDSGRVFEYIQAGTIIRLEPCEGPVSGGTRVRVIGSGMMGGEGLGCRFGGVGGREGRARWESSSVVTCVTPDGIYPGVVSLFLSSPTSASAFLFRPIFECTILRIGVYMGYCVGLELA</sequence>
<protein>
    <recommendedName>
        <fullName evidence="2">IPT/TIG domain-containing protein</fullName>
    </recommendedName>
</protein>
<feature type="domain" description="IPT/TIG" evidence="2">
    <location>
        <begin position="1798"/>
        <end position="1881"/>
    </location>
</feature>
<dbReference type="RefSeq" id="XP_005825814.1">
    <property type="nucleotide sequence ID" value="XM_005825757.1"/>
</dbReference>
<accession>L1ISH2</accession>
<feature type="domain" description="IPT/TIG" evidence="2">
    <location>
        <begin position="40"/>
        <end position="135"/>
    </location>
</feature>
<feature type="domain" description="IPT/TIG" evidence="2">
    <location>
        <begin position="1120"/>
        <end position="1219"/>
    </location>
</feature>
<feature type="domain" description="IPT/TIG" evidence="2">
    <location>
        <begin position="1411"/>
        <end position="1509"/>
    </location>
</feature>
<dbReference type="CDD" id="cd00603">
    <property type="entry name" value="IPT_PCSR"/>
    <property type="match status" value="3"/>
</dbReference>
<feature type="domain" description="IPT/TIG" evidence="2">
    <location>
        <begin position="939"/>
        <end position="1028"/>
    </location>
</feature>
<keyword evidence="1" id="KW-0732">Signal</keyword>
<feature type="domain" description="IPT/TIG" evidence="2">
    <location>
        <begin position="1320"/>
        <end position="1407"/>
    </location>
</feature>
<dbReference type="KEGG" id="gtt:GUITHDRAFT_144014"/>
<dbReference type="Pfam" id="PF01833">
    <property type="entry name" value="TIG"/>
    <property type="match status" value="7"/>
</dbReference>
<dbReference type="HOGENOM" id="CLU_232245_0_0_1"/>
<feature type="domain" description="IPT/TIG" evidence="2">
    <location>
        <begin position="579"/>
        <end position="666"/>
    </location>
</feature>
<dbReference type="InterPro" id="IPR052387">
    <property type="entry name" value="Fibrocystin"/>
</dbReference>